<dbReference type="Proteomes" id="UP001417504">
    <property type="component" value="Unassembled WGS sequence"/>
</dbReference>
<keyword evidence="3" id="KW-1185">Reference proteome</keyword>
<evidence type="ECO:0000313" key="2">
    <source>
        <dbReference type="EMBL" id="KAK9109222.1"/>
    </source>
</evidence>
<evidence type="ECO:0000256" key="1">
    <source>
        <dbReference type="SAM" id="MobiDB-lite"/>
    </source>
</evidence>
<feature type="compositionally biased region" description="Low complexity" evidence="1">
    <location>
        <begin position="21"/>
        <end position="38"/>
    </location>
</feature>
<feature type="region of interest" description="Disordered" evidence="1">
    <location>
        <begin position="1"/>
        <end position="67"/>
    </location>
</feature>
<dbReference type="AlphaFoldDB" id="A0AAP0NI49"/>
<comment type="caution">
    <text evidence="2">The sequence shown here is derived from an EMBL/GenBank/DDBJ whole genome shotgun (WGS) entry which is preliminary data.</text>
</comment>
<gene>
    <name evidence="2" type="ORF">Sjap_017282</name>
</gene>
<reference evidence="2 3" key="1">
    <citation type="submission" date="2024-01" db="EMBL/GenBank/DDBJ databases">
        <title>Genome assemblies of Stephania.</title>
        <authorList>
            <person name="Yang L."/>
        </authorList>
    </citation>
    <scope>NUCLEOTIDE SEQUENCE [LARGE SCALE GENOMIC DNA]</scope>
    <source>
        <strain evidence="2">QJT</strain>
        <tissue evidence="2">Leaf</tissue>
    </source>
</reference>
<dbReference type="EMBL" id="JBBNAE010000007">
    <property type="protein sequence ID" value="KAK9109222.1"/>
    <property type="molecule type" value="Genomic_DNA"/>
</dbReference>
<name>A0AAP0NI49_9MAGN</name>
<evidence type="ECO:0000313" key="3">
    <source>
        <dbReference type="Proteomes" id="UP001417504"/>
    </source>
</evidence>
<proteinExistence type="predicted"/>
<accession>A0AAP0NI49</accession>
<protein>
    <submittedName>
        <fullName evidence="2">Uncharacterized protein</fullName>
    </submittedName>
</protein>
<organism evidence="2 3">
    <name type="scientific">Stephania japonica</name>
    <dbReference type="NCBI Taxonomy" id="461633"/>
    <lineage>
        <taxon>Eukaryota</taxon>
        <taxon>Viridiplantae</taxon>
        <taxon>Streptophyta</taxon>
        <taxon>Embryophyta</taxon>
        <taxon>Tracheophyta</taxon>
        <taxon>Spermatophyta</taxon>
        <taxon>Magnoliopsida</taxon>
        <taxon>Ranunculales</taxon>
        <taxon>Menispermaceae</taxon>
        <taxon>Menispermoideae</taxon>
        <taxon>Cissampelideae</taxon>
        <taxon>Stephania</taxon>
    </lineage>
</organism>
<sequence>MINSSPTVSDPRAASSVGMDRSPGPVTVVGVVGPAGARRAGDSVGRQSSIGDIVVSPSPEQRSPPNHPTIFIIKSSQPLHKLIQIRHWYCR</sequence>